<evidence type="ECO:0000313" key="1">
    <source>
        <dbReference type="EMBL" id="EBU7168999.1"/>
    </source>
</evidence>
<dbReference type="AlphaFoldDB" id="A0A5V6CPB5"/>
<name>A0A5V6CPB5_SALET</name>
<protein>
    <submittedName>
        <fullName evidence="1">Uncharacterized protein</fullName>
    </submittedName>
</protein>
<proteinExistence type="predicted"/>
<dbReference type="EMBL" id="AAHCYL010000036">
    <property type="protein sequence ID" value="EBU7168999.1"/>
    <property type="molecule type" value="Genomic_DNA"/>
</dbReference>
<reference evidence="1" key="1">
    <citation type="submission" date="2018-05" db="EMBL/GenBank/DDBJ databases">
        <authorList>
            <person name="Ashton P.M."/>
            <person name="Dallman T."/>
            <person name="Nair S."/>
            <person name="De Pinna E."/>
            <person name="Peters T."/>
            <person name="Grant K."/>
        </authorList>
    </citation>
    <scope>NUCLEOTIDE SEQUENCE</scope>
    <source>
        <strain evidence="1">400311</strain>
    </source>
</reference>
<comment type="caution">
    <text evidence="1">The sequence shown here is derived from an EMBL/GenBank/DDBJ whole genome shotgun (WGS) entry which is preliminary data.</text>
</comment>
<gene>
    <name evidence="1" type="ORF">DKU92_17265</name>
</gene>
<organism evidence="1">
    <name type="scientific">Salmonella enterica subsp. enterica serovar Stockholm</name>
    <dbReference type="NCBI Taxonomy" id="2565057"/>
    <lineage>
        <taxon>Bacteria</taxon>
        <taxon>Pseudomonadati</taxon>
        <taxon>Pseudomonadota</taxon>
        <taxon>Gammaproteobacteria</taxon>
        <taxon>Enterobacterales</taxon>
        <taxon>Enterobacteriaceae</taxon>
        <taxon>Salmonella</taxon>
    </lineage>
</organism>
<accession>A0A5V6CPB5</accession>
<sequence length="132" mass="15434">MKPLKFDDFPYLDRSLNDNERGHLQVLQQISPKLFIQFLKDRGARTSCLSCGRPDLFIPHTVVHGTDPELDDCDDSNDWEYVTPIHKENEPINIYNTRYEVSCSYCGFTSTYTAHTVVRWARDKGYIVWEEV</sequence>